<feature type="binding site" evidence="2">
    <location>
        <position position="125"/>
    </location>
    <ligand>
        <name>Mg(2+)</name>
        <dbReference type="ChEBI" id="CHEBI:18420"/>
        <label>1</label>
        <note>catalytic</note>
    </ligand>
</feature>
<gene>
    <name evidence="3" type="ORF">C3731_01720</name>
</gene>
<protein>
    <recommendedName>
        <fullName evidence="5">Inositol-phosphate phosphatase</fullName>
    </recommendedName>
</protein>
<comment type="caution">
    <text evidence="3">The sequence shown here is derived from an EMBL/GenBank/DDBJ whole genome shotgun (WGS) entry which is preliminary data.</text>
</comment>
<dbReference type="GO" id="GO:0046872">
    <property type="term" value="F:metal ion binding"/>
    <property type="evidence" value="ECO:0007669"/>
    <property type="project" value="UniProtKB-KW"/>
</dbReference>
<reference evidence="3 4" key="1">
    <citation type="submission" date="2018-02" db="EMBL/GenBank/DDBJ databases">
        <title>Draft genome sequence of Ochrobactrum oryzae found in Brazil.</title>
        <authorList>
            <person name="Cerdeira L."/>
            <person name="Andrade F."/>
            <person name="Zacariotto T."/>
            <person name="Barbosa B."/>
            <person name="Santos S."/>
            <person name="Cassetari V."/>
            <person name="Lincopan N."/>
        </authorList>
    </citation>
    <scope>NUCLEOTIDE SEQUENCE [LARGE SCALE GENOMIC DNA]</scope>
    <source>
        <strain evidence="3 4">OA447</strain>
    </source>
</reference>
<evidence type="ECO:0000256" key="1">
    <source>
        <dbReference type="ARBA" id="ARBA00009759"/>
    </source>
</evidence>
<organism evidence="3 4">
    <name type="scientific">Brucella oryzae</name>
    <dbReference type="NCBI Taxonomy" id="335286"/>
    <lineage>
        <taxon>Bacteria</taxon>
        <taxon>Pseudomonadati</taxon>
        <taxon>Pseudomonadota</taxon>
        <taxon>Alphaproteobacteria</taxon>
        <taxon>Hyphomicrobiales</taxon>
        <taxon>Brucellaceae</taxon>
        <taxon>Brucella/Ochrobactrum group</taxon>
        <taxon>Brucella</taxon>
    </lineage>
</organism>
<dbReference type="OrthoDB" id="9785695at2"/>
<dbReference type="SUPFAM" id="SSF56655">
    <property type="entry name" value="Carbohydrate phosphatase"/>
    <property type="match status" value="1"/>
</dbReference>
<keyword evidence="4" id="KW-1185">Reference proteome</keyword>
<comment type="cofactor">
    <cofactor evidence="2">
        <name>Mg(2+)</name>
        <dbReference type="ChEBI" id="CHEBI:18420"/>
    </cofactor>
</comment>
<dbReference type="PANTHER" id="PTHR20854:SF4">
    <property type="entry name" value="INOSITOL-1-MONOPHOSPHATASE-RELATED"/>
    <property type="match status" value="1"/>
</dbReference>
<dbReference type="InterPro" id="IPR000760">
    <property type="entry name" value="Inositol_monophosphatase-like"/>
</dbReference>
<dbReference type="Gene3D" id="3.40.190.80">
    <property type="match status" value="1"/>
</dbReference>
<evidence type="ECO:0008006" key="5">
    <source>
        <dbReference type="Google" id="ProtNLM"/>
    </source>
</evidence>
<dbReference type="InterPro" id="IPR022337">
    <property type="entry name" value="Inositol_monophosphatase_SuhB"/>
</dbReference>
<evidence type="ECO:0000256" key="2">
    <source>
        <dbReference type="PIRSR" id="PIRSR600760-2"/>
    </source>
</evidence>
<dbReference type="AlphaFoldDB" id="A0A2S7J4Y2"/>
<dbReference type="Gene3D" id="3.30.540.10">
    <property type="entry name" value="Fructose-1,6-Bisphosphatase, subunit A, domain 1"/>
    <property type="match status" value="1"/>
</dbReference>
<feature type="binding site" evidence="2">
    <location>
        <position position="124"/>
    </location>
    <ligand>
        <name>Mg(2+)</name>
        <dbReference type="ChEBI" id="CHEBI:18420"/>
        <label>1</label>
        <note>catalytic</note>
    </ligand>
</feature>
<keyword evidence="2" id="KW-0460">Magnesium</keyword>
<dbReference type="EMBL" id="PTRC01000005">
    <property type="protein sequence ID" value="PQA75318.1"/>
    <property type="molecule type" value="Genomic_DNA"/>
</dbReference>
<feature type="binding site" evidence="2">
    <location>
        <position position="253"/>
    </location>
    <ligand>
        <name>Mg(2+)</name>
        <dbReference type="ChEBI" id="CHEBI:18420"/>
        <label>1</label>
        <note>catalytic</note>
    </ligand>
</feature>
<dbReference type="Pfam" id="PF00459">
    <property type="entry name" value="Inositol_P"/>
    <property type="match status" value="1"/>
</dbReference>
<dbReference type="GO" id="GO:0008934">
    <property type="term" value="F:inositol monophosphate 1-phosphatase activity"/>
    <property type="evidence" value="ECO:0007669"/>
    <property type="project" value="InterPro"/>
</dbReference>
<dbReference type="PRINTS" id="PR01959">
    <property type="entry name" value="SBIMPHPHTASE"/>
</dbReference>
<evidence type="ECO:0000313" key="4">
    <source>
        <dbReference type="Proteomes" id="UP000238493"/>
    </source>
</evidence>
<comment type="similarity">
    <text evidence="1">Belongs to the inositol monophosphatase superfamily.</text>
</comment>
<dbReference type="Proteomes" id="UP000238493">
    <property type="component" value="Unassembled WGS sequence"/>
</dbReference>
<dbReference type="GO" id="GO:0006020">
    <property type="term" value="P:inositol metabolic process"/>
    <property type="evidence" value="ECO:0007669"/>
    <property type="project" value="TreeGrafter"/>
</dbReference>
<keyword evidence="2" id="KW-0479">Metal-binding</keyword>
<name>A0A2S7J4Y2_9HYPH</name>
<dbReference type="GO" id="GO:0007165">
    <property type="term" value="P:signal transduction"/>
    <property type="evidence" value="ECO:0007669"/>
    <property type="project" value="TreeGrafter"/>
</dbReference>
<accession>A0A2S7J4Y2</accession>
<proteinExistence type="inferred from homology"/>
<dbReference type="PRINTS" id="PR00377">
    <property type="entry name" value="IMPHPHTASES"/>
</dbReference>
<evidence type="ECO:0000313" key="3">
    <source>
        <dbReference type="EMBL" id="PQA75318.1"/>
    </source>
</evidence>
<sequence length="302" mass="32281">MKRPIPWPDMRIYCPNRSIMLLRPQASSCPAPSIKKGKPMRLDMDYCGSCLRGITDQLASRAGGCTSDARGMIERVQDANHWARHSLESALAHAYPLVRWAHSEREEGGSEHATEGFNWVYDPIDGAYHFLQGLPLWSSSLALVENGRTIAALVYDPAAGEMFTATAGAGAFSGERRLSASNRTALDGAVVSTTMPSFAFDGKEATDATIASITKIVPEVFSLRIMASSSLQLAYVAAGRLDAYWSLDGDVNDWLAGALLAREAGAYVANSVPSELAFGDTEVLAAAPALAGPISKLLWGIG</sequence>
<feature type="binding site" evidence="2">
    <location>
        <position position="122"/>
    </location>
    <ligand>
        <name>Mg(2+)</name>
        <dbReference type="ChEBI" id="CHEBI:18420"/>
        <label>1</label>
        <note>catalytic</note>
    </ligand>
</feature>
<dbReference type="PANTHER" id="PTHR20854">
    <property type="entry name" value="INOSITOL MONOPHOSPHATASE"/>
    <property type="match status" value="1"/>
</dbReference>